<accession>A0A8H5BCY3</accession>
<reference evidence="2 3" key="1">
    <citation type="journal article" date="2020" name="ISME J.">
        <title>Uncovering the hidden diversity of litter-decomposition mechanisms in mushroom-forming fungi.</title>
        <authorList>
            <person name="Floudas D."/>
            <person name="Bentzer J."/>
            <person name="Ahren D."/>
            <person name="Johansson T."/>
            <person name="Persson P."/>
            <person name="Tunlid A."/>
        </authorList>
    </citation>
    <scope>NUCLEOTIDE SEQUENCE [LARGE SCALE GENOMIC DNA]</scope>
    <source>
        <strain evidence="2 3">CBS 101986</strain>
    </source>
</reference>
<organism evidence="2 3">
    <name type="scientific">Psilocybe cf. subviscida</name>
    <dbReference type="NCBI Taxonomy" id="2480587"/>
    <lineage>
        <taxon>Eukaryota</taxon>
        <taxon>Fungi</taxon>
        <taxon>Dikarya</taxon>
        <taxon>Basidiomycota</taxon>
        <taxon>Agaricomycotina</taxon>
        <taxon>Agaricomycetes</taxon>
        <taxon>Agaricomycetidae</taxon>
        <taxon>Agaricales</taxon>
        <taxon>Agaricineae</taxon>
        <taxon>Strophariaceae</taxon>
        <taxon>Psilocybe</taxon>
    </lineage>
</organism>
<feature type="compositionally biased region" description="Acidic residues" evidence="1">
    <location>
        <begin position="132"/>
        <end position="149"/>
    </location>
</feature>
<feature type="compositionally biased region" description="Basic and acidic residues" evidence="1">
    <location>
        <begin position="150"/>
        <end position="159"/>
    </location>
</feature>
<keyword evidence="3" id="KW-1185">Reference proteome</keyword>
<evidence type="ECO:0000256" key="1">
    <source>
        <dbReference type="SAM" id="MobiDB-lite"/>
    </source>
</evidence>
<gene>
    <name evidence="2" type="ORF">D9619_000036</name>
</gene>
<evidence type="ECO:0000313" key="2">
    <source>
        <dbReference type="EMBL" id="KAF5320919.1"/>
    </source>
</evidence>
<dbReference type="EMBL" id="JAACJJ010000028">
    <property type="protein sequence ID" value="KAF5320919.1"/>
    <property type="molecule type" value="Genomic_DNA"/>
</dbReference>
<comment type="caution">
    <text evidence="2">The sequence shown here is derived from an EMBL/GenBank/DDBJ whole genome shotgun (WGS) entry which is preliminary data.</text>
</comment>
<sequence length="180" mass="20935">MYPNSRLSRTQSQVPYVWPPKVAMYQVNANHLARDLPAYLNFLRHPPMNMNDIIYKRMKNGRLVVERKEEAEETPTEIATEIATEVDSNDEPVLRYFDMDVELGEADMEIDEDYIDSEMLSEEKNVNSADEYTGDETEDLEVYDSDDDMDIKQEDNPDEKMATERLINTAEEEKVIQLQG</sequence>
<dbReference type="AlphaFoldDB" id="A0A8H5BCY3"/>
<evidence type="ECO:0000313" key="3">
    <source>
        <dbReference type="Proteomes" id="UP000567179"/>
    </source>
</evidence>
<dbReference type="Proteomes" id="UP000567179">
    <property type="component" value="Unassembled WGS sequence"/>
</dbReference>
<protein>
    <submittedName>
        <fullName evidence="2">Uncharacterized protein</fullName>
    </submittedName>
</protein>
<proteinExistence type="predicted"/>
<name>A0A8H5BCY3_9AGAR</name>
<feature type="region of interest" description="Disordered" evidence="1">
    <location>
        <begin position="123"/>
        <end position="159"/>
    </location>
</feature>